<keyword evidence="6" id="KW-0812">Transmembrane</keyword>
<dbReference type="GO" id="GO:0016491">
    <property type="term" value="F:oxidoreductase activity"/>
    <property type="evidence" value="ECO:0007669"/>
    <property type="project" value="UniProtKB-KW"/>
</dbReference>
<keyword evidence="6" id="KW-0472">Membrane</keyword>
<reference evidence="7 8" key="1">
    <citation type="submission" date="2016-11" db="EMBL/GenBank/DDBJ databases">
        <authorList>
            <person name="Jaros S."/>
            <person name="Januszkiewicz K."/>
            <person name="Wedrychowicz H."/>
        </authorList>
    </citation>
    <scope>NUCLEOTIDE SEQUENCE [LARGE SCALE GENOMIC DNA]</scope>
    <source>
        <strain evidence="7 8">DSM 10068</strain>
    </source>
</reference>
<dbReference type="InterPro" id="IPR036188">
    <property type="entry name" value="FAD/NAD-bd_sf"/>
</dbReference>
<dbReference type="GO" id="GO:0046872">
    <property type="term" value="F:metal ion binding"/>
    <property type="evidence" value="ECO:0007669"/>
    <property type="project" value="UniProtKB-KW"/>
</dbReference>
<dbReference type="SUPFAM" id="SSF51905">
    <property type="entry name" value="FAD/NAD(P)-binding domain"/>
    <property type="match status" value="1"/>
</dbReference>
<keyword evidence="3" id="KW-0560">Oxidoreductase</keyword>
<evidence type="ECO:0000256" key="4">
    <source>
        <dbReference type="ARBA" id="ARBA00023004"/>
    </source>
</evidence>
<proteinExistence type="predicted"/>
<gene>
    <name evidence="7" type="ORF">SAMN02745823_03371</name>
</gene>
<evidence type="ECO:0000256" key="2">
    <source>
        <dbReference type="ARBA" id="ARBA00022723"/>
    </source>
</evidence>
<dbReference type="STRING" id="1123282.SAMN02745823_03371"/>
<dbReference type="Pfam" id="PF12831">
    <property type="entry name" value="FAD_oxidored"/>
    <property type="match status" value="1"/>
</dbReference>
<dbReference type="AlphaFoldDB" id="A0A1M5Z7T5"/>
<dbReference type="EMBL" id="FQXV01000014">
    <property type="protein sequence ID" value="SHI20309.1"/>
    <property type="molecule type" value="Genomic_DNA"/>
</dbReference>
<keyword evidence="8" id="KW-1185">Reference proteome</keyword>
<protein>
    <submittedName>
        <fullName evidence="7">FAD dependent oxidoreductase</fullName>
    </submittedName>
</protein>
<accession>A0A1M5Z7T5</accession>
<keyword evidence="4" id="KW-0408">Iron</keyword>
<dbReference type="Gene3D" id="3.50.50.60">
    <property type="entry name" value="FAD/NAD(P)-binding domain"/>
    <property type="match status" value="1"/>
</dbReference>
<keyword evidence="6" id="KW-1133">Transmembrane helix</keyword>
<dbReference type="GO" id="GO:0051539">
    <property type="term" value="F:4 iron, 4 sulfur cluster binding"/>
    <property type="evidence" value="ECO:0007669"/>
    <property type="project" value="UniProtKB-KW"/>
</dbReference>
<evidence type="ECO:0000256" key="1">
    <source>
        <dbReference type="ARBA" id="ARBA00022485"/>
    </source>
</evidence>
<keyword evidence="5" id="KW-0411">Iron-sulfur</keyword>
<dbReference type="InterPro" id="IPR039650">
    <property type="entry name" value="HdrA-like"/>
</dbReference>
<evidence type="ECO:0000256" key="3">
    <source>
        <dbReference type="ARBA" id="ARBA00023002"/>
    </source>
</evidence>
<evidence type="ECO:0000256" key="6">
    <source>
        <dbReference type="SAM" id="Phobius"/>
    </source>
</evidence>
<name>A0A1M5Z7T5_9FIRM</name>
<dbReference type="RefSeq" id="WP_073081614.1">
    <property type="nucleotide sequence ID" value="NZ_FQXV01000014.1"/>
</dbReference>
<evidence type="ECO:0000313" key="7">
    <source>
        <dbReference type="EMBL" id="SHI20309.1"/>
    </source>
</evidence>
<dbReference type="PANTHER" id="PTHR43498:SF1">
    <property type="entry name" value="COB--COM HETERODISULFIDE REDUCTASE IRON-SULFUR SUBUNIT A"/>
    <property type="match status" value="1"/>
</dbReference>
<organism evidence="7 8">
    <name type="scientific">Sporobacter termitidis DSM 10068</name>
    <dbReference type="NCBI Taxonomy" id="1123282"/>
    <lineage>
        <taxon>Bacteria</taxon>
        <taxon>Bacillati</taxon>
        <taxon>Bacillota</taxon>
        <taxon>Clostridia</taxon>
        <taxon>Eubacteriales</taxon>
        <taxon>Oscillospiraceae</taxon>
        <taxon>Sporobacter</taxon>
    </lineage>
</organism>
<evidence type="ECO:0000256" key="5">
    <source>
        <dbReference type="ARBA" id="ARBA00023014"/>
    </source>
</evidence>
<dbReference type="Proteomes" id="UP000183995">
    <property type="component" value="Unassembled WGS sequence"/>
</dbReference>
<keyword evidence="2" id="KW-0479">Metal-binding</keyword>
<dbReference type="PANTHER" id="PTHR43498">
    <property type="entry name" value="FERREDOXIN:COB-COM HETERODISULFIDE REDUCTASE SUBUNIT A"/>
    <property type="match status" value="1"/>
</dbReference>
<feature type="transmembrane region" description="Helical" evidence="6">
    <location>
        <begin position="20"/>
        <end position="38"/>
    </location>
</feature>
<keyword evidence="1" id="KW-0004">4Fe-4S</keyword>
<dbReference type="OrthoDB" id="9777740at2"/>
<sequence>MNGYIVEREKKTEITRTTEVLVAGGGIAGIAAAIAAARNGKKVVLLEREYALGGMATLGLVTIYLPLCDGEGRQLVFGIGEELLKLSIAHGAEANHPHAWLDGDSLEERIKNRYMTQFNPHLFALRAEALLLELGVTVLYGTLACAVTTEGGAITSVVVENKSGRSAIAVESVIDCTGDADICHLAGARTALHDGGNGLASWYYYFSGGKVSLKMFGLADVVPGRATEREAGGEQNGFEAVKVESLDKNVRFSGVDGEELSRAVIAGHGKMLEDIMSHRRADEAFVPVTISTIPLVRMSRRLVGTYTLDETESRKFMPDSIGMTGDWRKRGPAYELPFRALYGTEVKNLLAAGRDISVTDAMWDITRVIPPCAVTGEAAGMAAAIGSDFARLDVAELQKRLTAQGVKLHLD</sequence>
<evidence type="ECO:0000313" key="8">
    <source>
        <dbReference type="Proteomes" id="UP000183995"/>
    </source>
</evidence>